<feature type="domain" description="ABC-2 type transporter transmembrane" evidence="6">
    <location>
        <begin position="36"/>
        <end position="105"/>
    </location>
</feature>
<sequence>MIACVEMKAPILQVYRSKQEFELEKKNYPRQLCFDQFSILMKRMMLQLYRNRNYLYLKMCLYVFLGFVIGGTFYDMGYDGSKSLYNIGFCFTTIMMFLFTPTLPILLW</sequence>
<keyword evidence="3 5" id="KW-1133">Transmembrane helix</keyword>
<dbReference type="InterPro" id="IPR013525">
    <property type="entry name" value="ABC2_TM"/>
</dbReference>
<dbReference type="Pfam" id="PF01061">
    <property type="entry name" value="ABC2_membrane"/>
    <property type="match status" value="1"/>
</dbReference>
<dbReference type="GO" id="GO:0140359">
    <property type="term" value="F:ABC-type transporter activity"/>
    <property type="evidence" value="ECO:0007669"/>
    <property type="project" value="InterPro"/>
</dbReference>
<feature type="non-terminal residue" evidence="8">
    <location>
        <position position="108"/>
    </location>
</feature>
<evidence type="ECO:0000256" key="4">
    <source>
        <dbReference type="ARBA" id="ARBA00023136"/>
    </source>
</evidence>
<reference evidence="8" key="1">
    <citation type="submission" date="2025-08" db="UniProtKB">
        <authorList>
            <consortium name="RefSeq"/>
        </authorList>
    </citation>
    <scope>IDENTIFICATION</scope>
</reference>
<gene>
    <name evidence="8" type="primary">LOC106751067</name>
</gene>
<dbReference type="GO" id="GO:0016020">
    <property type="term" value="C:membrane"/>
    <property type="evidence" value="ECO:0007669"/>
    <property type="project" value="UniProtKB-SubCell"/>
</dbReference>
<name>A0A6P3YBM1_DINQU</name>
<feature type="transmembrane region" description="Helical" evidence="5">
    <location>
        <begin position="54"/>
        <end position="74"/>
    </location>
</feature>
<dbReference type="RefSeq" id="XP_014487332.1">
    <property type="nucleotide sequence ID" value="XM_014631846.1"/>
</dbReference>
<evidence type="ECO:0000313" key="8">
    <source>
        <dbReference type="RefSeq" id="XP_014487332.1"/>
    </source>
</evidence>
<dbReference type="AlphaFoldDB" id="A0A6P3YBM1"/>
<dbReference type="GeneID" id="106751067"/>
<organism evidence="7 8">
    <name type="scientific">Dinoponera quadriceps</name>
    <name type="common">South American ant</name>
    <dbReference type="NCBI Taxonomy" id="609295"/>
    <lineage>
        <taxon>Eukaryota</taxon>
        <taxon>Metazoa</taxon>
        <taxon>Ecdysozoa</taxon>
        <taxon>Arthropoda</taxon>
        <taxon>Hexapoda</taxon>
        <taxon>Insecta</taxon>
        <taxon>Pterygota</taxon>
        <taxon>Neoptera</taxon>
        <taxon>Endopterygota</taxon>
        <taxon>Hymenoptera</taxon>
        <taxon>Apocrita</taxon>
        <taxon>Aculeata</taxon>
        <taxon>Formicoidea</taxon>
        <taxon>Formicidae</taxon>
        <taxon>Ponerinae</taxon>
        <taxon>Ponerini</taxon>
        <taxon>Dinoponera</taxon>
    </lineage>
</organism>
<evidence type="ECO:0000313" key="7">
    <source>
        <dbReference type="Proteomes" id="UP000515204"/>
    </source>
</evidence>
<evidence type="ECO:0000256" key="5">
    <source>
        <dbReference type="SAM" id="Phobius"/>
    </source>
</evidence>
<dbReference type="Proteomes" id="UP000515204">
    <property type="component" value="Unplaced"/>
</dbReference>
<keyword evidence="4 5" id="KW-0472">Membrane</keyword>
<proteinExistence type="predicted"/>
<keyword evidence="2 5" id="KW-0812">Transmembrane</keyword>
<protein>
    <submittedName>
        <fullName evidence="8">Uncharacterized protein LOC106751067</fullName>
    </submittedName>
</protein>
<evidence type="ECO:0000256" key="3">
    <source>
        <dbReference type="ARBA" id="ARBA00022989"/>
    </source>
</evidence>
<feature type="transmembrane region" description="Helical" evidence="5">
    <location>
        <begin position="86"/>
        <end position="107"/>
    </location>
</feature>
<dbReference type="OrthoDB" id="66620at2759"/>
<keyword evidence="7" id="KW-1185">Reference proteome</keyword>
<dbReference type="KEGG" id="dqu:106751067"/>
<accession>A0A6P3YBM1</accession>
<evidence type="ECO:0000256" key="1">
    <source>
        <dbReference type="ARBA" id="ARBA00004141"/>
    </source>
</evidence>
<evidence type="ECO:0000256" key="2">
    <source>
        <dbReference type="ARBA" id="ARBA00022692"/>
    </source>
</evidence>
<comment type="subcellular location">
    <subcellularLocation>
        <location evidence="1">Membrane</location>
        <topology evidence="1">Multi-pass membrane protein</topology>
    </subcellularLocation>
</comment>
<evidence type="ECO:0000259" key="6">
    <source>
        <dbReference type="Pfam" id="PF01061"/>
    </source>
</evidence>